<evidence type="ECO:0000313" key="2">
    <source>
        <dbReference type="Proteomes" id="UP001172159"/>
    </source>
</evidence>
<name>A0AA40ET00_9PEZI</name>
<sequence length="177" mass="19006">MVLGSSTRPTPMLCLSSSTATRECCGPTITGFGDFARATLLNFLSLCLPSASITAKGLCHLELSVFFHREIALPLPPLGRPHQQPSSSGLLGGCLSKHCASTSNQMPCRLQADLWVSMWEPESQCGVRVVSGGTVLLSMTETEGGWCWIASRKPPASGFLDTSIARIPDCTDLEHRR</sequence>
<dbReference type="EMBL" id="JAUKTV010000002">
    <property type="protein sequence ID" value="KAK0744882.1"/>
    <property type="molecule type" value="Genomic_DNA"/>
</dbReference>
<evidence type="ECO:0000313" key="1">
    <source>
        <dbReference type="EMBL" id="KAK0744882.1"/>
    </source>
</evidence>
<accession>A0AA40ET00</accession>
<organism evidence="1 2">
    <name type="scientific">Apiosordaria backusii</name>
    <dbReference type="NCBI Taxonomy" id="314023"/>
    <lineage>
        <taxon>Eukaryota</taxon>
        <taxon>Fungi</taxon>
        <taxon>Dikarya</taxon>
        <taxon>Ascomycota</taxon>
        <taxon>Pezizomycotina</taxon>
        <taxon>Sordariomycetes</taxon>
        <taxon>Sordariomycetidae</taxon>
        <taxon>Sordariales</taxon>
        <taxon>Lasiosphaeriaceae</taxon>
        <taxon>Apiosordaria</taxon>
    </lineage>
</organism>
<proteinExistence type="predicted"/>
<dbReference type="AlphaFoldDB" id="A0AA40ET00"/>
<reference evidence="1" key="1">
    <citation type="submission" date="2023-06" db="EMBL/GenBank/DDBJ databases">
        <title>Genome-scale phylogeny and comparative genomics of the fungal order Sordariales.</title>
        <authorList>
            <consortium name="Lawrence Berkeley National Laboratory"/>
            <person name="Hensen N."/>
            <person name="Bonometti L."/>
            <person name="Westerberg I."/>
            <person name="Brannstrom I.O."/>
            <person name="Guillou S."/>
            <person name="Cros-Aarteil S."/>
            <person name="Calhoun S."/>
            <person name="Haridas S."/>
            <person name="Kuo A."/>
            <person name="Mondo S."/>
            <person name="Pangilinan J."/>
            <person name="Riley R."/>
            <person name="Labutti K."/>
            <person name="Andreopoulos B."/>
            <person name="Lipzen A."/>
            <person name="Chen C."/>
            <person name="Yanf M."/>
            <person name="Daum C."/>
            <person name="Ng V."/>
            <person name="Clum A."/>
            <person name="Steindorff A."/>
            <person name="Ohm R."/>
            <person name="Martin F."/>
            <person name="Silar P."/>
            <person name="Natvig D."/>
            <person name="Lalanne C."/>
            <person name="Gautier V."/>
            <person name="Ament-Velasquez S.L."/>
            <person name="Kruys A."/>
            <person name="Hutchinson M.I."/>
            <person name="Powell A.J."/>
            <person name="Barry K."/>
            <person name="Miller A.N."/>
            <person name="Grigoriev I.V."/>
            <person name="Debuchy R."/>
            <person name="Gladieux P."/>
            <person name="Thoren M.H."/>
            <person name="Johannesson H."/>
        </authorList>
    </citation>
    <scope>NUCLEOTIDE SEQUENCE</scope>
    <source>
        <strain evidence="1">CBS 540.89</strain>
    </source>
</reference>
<comment type="caution">
    <text evidence="1">The sequence shown here is derived from an EMBL/GenBank/DDBJ whole genome shotgun (WGS) entry which is preliminary data.</text>
</comment>
<keyword evidence="2" id="KW-1185">Reference proteome</keyword>
<dbReference type="Proteomes" id="UP001172159">
    <property type="component" value="Unassembled WGS sequence"/>
</dbReference>
<gene>
    <name evidence="1" type="ORF">B0T21DRAFT_94448</name>
</gene>
<protein>
    <submittedName>
        <fullName evidence="1">Uncharacterized protein</fullName>
    </submittedName>
</protein>